<keyword evidence="3" id="KW-0175">Coiled coil</keyword>
<gene>
    <name evidence="4" type="ORF">SmJEL517_g00680</name>
</gene>
<dbReference type="GO" id="GO:0044183">
    <property type="term" value="F:protein folding chaperone"/>
    <property type="evidence" value="ECO:0007669"/>
    <property type="project" value="TreeGrafter"/>
</dbReference>
<dbReference type="Proteomes" id="UP000319731">
    <property type="component" value="Unassembled WGS sequence"/>
</dbReference>
<sequence>MSVSDEELQRIFAEAQVRMQETNRQLALVRSQLSTKQRDKRVGELTAKELSALGSDVATYRAIGKMFIQADLGLLKKELAAKTADAEKETKALERTQTRLEKEFEQAQNMIKDILHARKLTAANA</sequence>
<evidence type="ECO:0000313" key="5">
    <source>
        <dbReference type="Proteomes" id="UP000319731"/>
    </source>
</evidence>
<comment type="similarity">
    <text evidence="1">Belongs to the prefoldin subunit beta family.</text>
</comment>
<keyword evidence="5" id="KW-1185">Reference proteome</keyword>
<dbReference type="STRING" id="1806994.A0A507C780"/>
<dbReference type="InterPro" id="IPR009053">
    <property type="entry name" value="Prefoldin"/>
</dbReference>
<evidence type="ECO:0000256" key="1">
    <source>
        <dbReference type="ARBA" id="ARBA00008045"/>
    </source>
</evidence>
<dbReference type="PANTHER" id="PTHR20903:SF0">
    <property type="entry name" value="PREFOLDIN SUBUNIT 1"/>
    <property type="match status" value="1"/>
</dbReference>
<name>A0A507C780_9FUNG</name>
<reference evidence="4 5" key="1">
    <citation type="journal article" date="2019" name="Sci. Rep.">
        <title>Comparative genomics of chytrid fungi reveal insights into the obligate biotrophic and pathogenic lifestyle of Synchytrium endobioticum.</title>
        <authorList>
            <person name="van de Vossenberg B.T.L.H."/>
            <person name="Warris S."/>
            <person name="Nguyen H.D.T."/>
            <person name="van Gent-Pelzer M.P.E."/>
            <person name="Joly D.L."/>
            <person name="van de Geest H.C."/>
            <person name="Bonants P.J.M."/>
            <person name="Smith D.S."/>
            <person name="Levesque C.A."/>
            <person name="van der Lee T.A.J."/>
        </authorList>
    </citation>
    <scope>NUCLEOTIDE SEQUENCE [LARGE SCALE GENOMIC DNA]</scope>
    <source>
        <strain evidence="4 5">JEL517</strain>
    </source>
</reference>
<comment type="caution">
    <text evidence="4">The sequence shown here is derived from an EMBL/GenBank/DDBJ whole genome shotgun (WGS) entry which is preliminary data.</text>
</comment>
<dbReference type="RefSeq" id="XP_031027341.1">
    <property type="nucleotide sequence ID" value="XM_031166609.1"/>
</dbReference>
<dbReference type="InterPro" id="IPR002777">
    <property type="entry name" value="PFD_beta-like"/>
</dbReference>
<feature type="coiled-coil region" evidence="3">
    <location>
        <begin position="76"/>
        <end position="113"/>
    </location>
</feature>
<evidence type="ECO:0000256" key="3">
    <source>
        <dbReference type="SAM" id="Coils"/>
    </source>
</evidence>
<organism evidence="4 5">
    <name type="scientific">Synchytrium microbalum</name>
    <dbReference type="NCBI Taxonomy" id="1806994"/>
    <lineage>
        <taxon>Eukaryota</taxon>
        <taxon>Fungi</taxon>
        <taxon>Fungi incertae sedis</taxon>
        <taxon>Chytridiomycota</taxon>
        <taxon>Chytridiomycota incertae sedis</taxon>
        <taxon>Chytridiomycetes</taxon>
        <taxon>Synchytriales</taxon>
        <taxon>Synchytriaceae</taxon>
        <taxon>Synchytrium</taxon>
    </lineage>
</organism>
<dbReference type="GO" id="GO:0005737">
    <property type="term" value="C:cytoplasm"/>
    <property type="evidence" value="ECO:0007669"/>
    <property type="project" value="TreeGrafter"/>
</dbReference>
<dbReference type="EMBL" id="QEAO01000002">
    <property type="protein sequence ID" value="TPX37430.1"/>
    <property type="molecule type" value="Genomic_DNA"/>
</dbReference>
<keyword evidence="2" id="KW-0143">Chaperone</keyword>
<dbReference type="GeneID" id="42001906"/>
<dbReference type="Pfam" id="PF01920">
    <property type="entry name" value="Prefoldin_2"/>
    <property type="match status" value="1"/>
</dbReference>
<evidence type="ECO:0008006" key="6">
    <source>
        <dbReference type="Google" id="ProtNLM"/>
    </source>
</evidence>
<dbReference type="GO" id="GO:0051082">
    <property type="term" value="F:unfolded protein binding"/>
    <property type="evidence" value="ECO:0007669"/>
    <property type="project" value="InterPro"/>
</dbReference>
<evidence type="ECO:0000313" key="4">
    <source>
        <dbReference type="EMBL" id="TPX37430.1"/>
    </source>
</evidence>
<dbReference type="GO" id="GO:0016272">
    <property type="term" value="C:prefoldin complex"/>
    <property type="evidence" value="ECO:0007669"/>
    <property type="project" value="InterPro"/>
</dbReference>
<evidence type="ECO:0000256" key="2">
    <source>
        <dbReference type="ARBA" id="ARBA00023186"/>
    </source>
</evidence>
<protein>
    <recommendedName>
        <fullName evidence="6">Prefoldin</fullName>
    </recommendedName>
</protein>
<dbReference type="PANTHER" id="PTHR20903">
    <property type="entry name" value="PREFOLDIN SUBUNIT 1-RELATED"/>
    <property type="match status" value="1"/>
</dbReference>
<accession>A0A507C780</accession>
<dbReference type="AlphaFoldDB" id="A0A507C780"/>
<dbReference type="SUPFAM" id="SSF46579">
    <property type="entry name" value="Prefoldin"/>
    <property type="match status" value="1"/>
</dbReference>
<proteinExistence type="inferred from homology"/>
<dbReference type="OrthoDB" id="2015447at2759"/>
<dbReference type="Gene3D" id="1.10.287.370">
    <property type="match status" value="1"/>
</dbReference>